<accession>A0A4Y7RC43</accession>
<evidence type="ECO:0000313" key="1">
    <source>
        <dbReference type="EMBL" id="TEB06290.1"/>
    </source>
</evidence>
<keyword evidence="2" id="KW-1185">Reference proteome</keyword>
<dbReference type="EMBL" id="QFFZ01000116">
    <property type="protein sequence ID" value="TEB06290.1"/>
    <property type="molecule type" value="Genomic_DNA"/>
</dbReference>
<evidence type="ECO:0000313" key="2">
    <source>
        <dbReference type="Proteomes" id="UP000297597"/>
    </source>
</evidence>
<organism evidence="1 2">
    <name type="scientific">Pelotomaculum propionicicum</name>
    <dbReference type="NCBI Taxonomy" id="258475"/>
    <lineage>
        <taxon>Bacteria</taxon>
        <taxon>Bacillati</taxon>
        <taxon>Bacillota</taxon>
        <taxon>Clostridia</taxon>
        <taxon>Eubacteriales</taxon>
        <taxon>Desulfotomaculaceae</taxon>
        <taxon>Pelotomaculum</taxon>
    </lineage>
</organism>
<protein>
    <submittedName>
        <fullName evidence="1">Uncharacterized protein</fullName>
    </submittedName>
</protein>
<name>A0A4Y7RC43_9FIRM</name>
<reference evidence="1 2" key="1">
    <citation type="journal article" date="2018" name="Environ. Microbiol.">
        <title>Novel energy conservation strategies and behaviour of Pelotomaculum schinkii driving syntrophic propionate catabolism.</title>
        <authorList>
            <person name="Hidalgo-Ahumada C.A.P."/>
            <person name="Nobu M.K."/>
            <person name="Narihiro T."/>
            <person name="Tamaki H."/>
            <person name="Liu W.T."/>
            <person name="Kamagata Y."/>
            <person name="Stams A.J.M."/>
            <person name="Imachi H."/>
            <person name="Sousa D.Z."/>
        </authorList>
    </citation>
    <scope>NUCLEOTIDE SEQUENCE [LARGE SCALE GENOMIC DNA]</scope>
    <source>
        <strain evidence="1 2">MGP</strain>
    </source>
</reference>
<dbReference type="Proteomes" id="UP000297597">
    <property type="component" value="Unassembled WGS sequence"/>
</dbReference>
<gene>
    <name evidence="1" type="ORF">Pmgp_03793</name>
</gene>
<dbReference type="AlphaFoldDB" id="A0A4Y7RC43"/>
<comment type="caution">
    <text evidence="1">The sequence shown here is derived from an EMBL/GenBank/DDBJ whole genome shotgun (WGS) entry which is preliminary data.</text>
</comment>
<proteinExistence type="predicted"/>
<sequence length="77" mass="9034">MTKDKKVIEIRQRMIDRILAEEEYLRNLSHHLGASVDVVKEWITESYTDEMLRSMVASLDRLEKAKEMEKENPGSLV</sequence>
<dbReference type="RefSeq" id="WP_134216243.1">
    <property type="nucleotide sequence ID" value="NZ_QFFZ01000116.1"/>
</dbReference>